<evidence type="ECO:0000313" key="2">
    <source>
        <dbReference type="Proteomes" id="UP001174419"/>
    </source>
</evidence>
<organism evidence="1 2">
    <name type="scientific">Acinetobacter towneri</name>
    <dbReference type="NCBI Taxonomy" id="202956"/>
    <lineage>
        <taxon>Bacteria</taxon>
        <taxon>Pseudomonadati</taxon>
        <taxon>Pseudomonadota</taxon>
        <taxon>Gammaproteobacteria</taxon>
        <taxon>Moraxellales</taxon>
        <taxon>Moraxellaceae</taxon>
        <taxon>Acinetobacter</taxon>
    </lineage>
</organism>
<gene>
    <name evidence="1" type="ORF">HX110_12550</name>
</gene>
<dbReference type="EMBL" id="JACANG010000033">
    <property type="protein sequence ID" value="MDM1719931.1"/>
    <property type="molecule type" value="Genomic_DNA"/>
</dbReference>
<evidence type="ECO:0000313" key="1">
    <source>
        <dbReference type="EMBL" id="MDM1719931.1"/>
    </source>
</evidence>
<dbReference type="AlphaFoldDB" id="A0AB35M3A9"/>
<sequence>MSLLRRWFDPIRSSWFYQKPSRQAVLPTEHGLSVHLRLDDVYSYLAVQELPQLEDILADELKPLTVVISRQSGDAPNQMSAAEWQNYCIQDAQILAKQHRFSFHDTPESPTAEALMQAETILRHTPLRGQDFLYLLEDVFHMLWQKQSGKLRTLYAMSSRHHQIQDFPERVFDDAPVLASYFEFGGRKYHAVDDLLRLTRRLKQQKLLTDNPIFLINHIEWREHLISDAEELNEIQALDPELDLYIALEDPISWLLLAYIKEELAAYYNIHLNVYPLSYHGRDCFDWSLATRLSKRTDVAFTPFCRPTEQATYQMAQLYYSAPEEQRVDAMYRILQAVWTRGQDLSFKAHFERMQRELELDQLTTADVTELLKENDMLCEMKSQPDFPVLELRIDGQSYVFNSLYRVWMIESIFSNVLEEKYKSENETQTESVAQAHEQ</sequence>
<reference evidence="1" key="2">
    <citation type="journal article" date="2022" name="Sci. Total Environ.">
        <title>Prevalence, transmission, and molecular epidemiology of tet(X)-positive bacteria among humans, animals, and environmental niches in China: An epidemiological, and genomic-based study.</title>
        <authorList>
            <person name="Dong N."/>
            <person name="Zeng Y."/>
            <person name="Cai C."/>
            <person name="Sun C."/>
            <person name="Lu J."/>
            <person name="Liu C."/>
            <person name="Zhou H."/>
            <person name="Sun Q."/>
            <person name="Shu L."/>
            <person name="Wang H."/>
            <person name="Wang Y."/>
            <person name="Wang S."/>
            <person name="Wu C."/>
            <person name="Chan E.W."/>
            <person name="Chen G."/>
            <person name="Shen Z."/>
            <person name="Chen S."/>
            <person name="Zhang R."/>
        </authorList>
    </citation>
    <scope>NUCLEOTIDE SEQUENCE</scope>
    <source>
        <strain evidence="1">DF49-4</strain>
    </source>
</reference>
<dbReference type="Proteomes" id="UP001174419">
    <property type="component" value="Unassembled WGS sequence"/>
</dbReference>
<comment type="caution">
    <text evidence="1">The sequence shown here is derived from an EMBL/GenBank/DDBJ whole genome shotgun (WGS) entry which is preliminary data.</text>
</comment>
<name>A0AB35M3A9_9GAMM</name>
<dbReference type="SUPFAM" id="SSF52833">
    <property type="entry name" value="Thioredoxin-like"/>
    <property type="match status" value="1"/>
</dbReference>
<accession>A0AB35M3A9</accession>
<protein>
    <submittedName>
        <fullName evidence="1">Uncharacterized protein</fullName>
    </submittedName>
</protein>
<dbReference type="InterPro" id="IPR036249">
    <property type="entry name" value="Thioredoxin-like_sf"/>
</dbReference>
<reference evidence="1" key="1">
    <citation type="submission" date="2020-06" db="EMBL/GenBank/DDBJ databases">
        <authorList>
            <person name="Dong N."/>
        </authorList>
    </citation>
    <scope>NUCLEOTIDE SEQUENCE</scope>
    <source>
        <strain evidence="1">DF49-4</strain>
    </source>
</reference>
<proteinExistence type="predicted"/>
<dbReference type="RefSeq" id="WP_167845632.1">
    <property type="nucleotide sequence ID" value="NZ_CP048014.1"/>
</dbReference>